<dbReference type="STRING" id="542762.A0A4S4E4M5"/>
<evidence type="ECO:0000313" key="2">
    <source>
        <dbReference type="Proteomes" id="UP000306102"/>
    </source>
</evidence>
<protein>
    <submittedName>
        <fullName evidence="1">Uncharacterized protein</fullName>
    </submittedName>
</protein>
<keyword evidence="2" id="KW-1185">Reference proteome</keyword>
<accession>A0A4S4E4M5</accession>
<organism evidence="1 2">
    <name type="scientific">Camellia sinensis var. sinensis</name>
    <name type="common">China tea</name>
    <dbReference type="NCBI Taxonomy" id="542762"/>
    <lineage>
        <taxon>Eukaryota</taxon>
        <taxon>Viridiplantae</taxon>
        <taxon>Streptophyta</taxon>
        <taxon>Embryophyta</taxon>
        <taxon>Tracheophyta</taxon>
        <taxon>Spermatophyta</taxon>
        <taxon>Magnoliopsida</taxon>
        <taxon>eudicotyledons</taxon>
        <taxon>Gunneridae</taxon>
        <taxon>Pentapetalae</taxon>
        <taxon>asterids</taxon>
        <taxon>Ericales</taxon>
        <taxon>Theaceae</taxon>
        <taxon>Camellia</taxon>
    </lineage>
</organism>
<proteinExistence type="predicted"/>
<evidence type="ECO:0000313" key="1">
    <source>
        <dbReference type="EMBL" id="THG10912.1"/>
    </source>
</evidence>
<comment type="caution">
    <text evidence="1">The sequence shown here is derived from an EMBL/GenBank/DDBJ whole genome shotgun (WGS) entry which is preliminary data.</text>
</comment>
<dbReference type="AlphaFoldDB" id="A0A4S4E4M5"/>
<name>A0A4S4E4M5_CAMSN</name>
<dbReference type="Proteomes" id="UP000306102">
    <property type="component" value="Unassembled WGS sequence"/>
</dbReference>
<gene>
    <name evidence="1" type="ORF">TEA_028975</name>
</gene>
<reference evidence="1 2" key="1">
    <citation type="journal article" date="2018" name="Proc. Natl. Acad. Sci. U.S.A.">
        <title>Draft genome sequence of Camellia sinensis var. sinensis provides insights into the evolution of the tea genome and tea quality.</title>
        <authorList>
            <person name="Wei C."/>
            <person name="Yang H."/>
            <person name="Wang S."/>
            <person name="Zhao J."/>
            <person name="Liu C."/>
            <person name="Gao L."/>
            <person name="Xia E."/>
            <person name="Lu Y."/>
            <person name="Tai Y."/>
            <person name="She G."/>
            <person name="Sun J."/>
            <person name="Cao H."/>
            <person name="Tong W."/>
            <person name="Gao Q."/>
            <person name="Li Y."/>
            <person name="Deng W."/>
            <person name="Jiang X."/>
            <person name="Wang W."/>
            <person name="Chen Q."/>
            <person name="Zhang S."/>
            <person name="Li H."/>
            <person name="Wu J."/>
            <person name="Wang P."/>
            <person name="Li P."/>
            <person name="Shi C."/>
            <person name="Zheng F."/>
            <person name="Jian J."/>
            <person name="Huang B."/>
            <person name="Shan D."/>
            <person name="Shi M."/>
            <person name="Fang C."/>
            <person name="Yue Y."/>
            <person name="Li F."/>
            <person name="Li D."/>
            <person name="Wei S."/>
            <person name="Han B."/>
            <person name="Jiang C."/>
            <person name="Yin Y."/>
            <person name="Xia T."/>
            <person name="Zhang Z."/>
            <person name="Bennetzen J.L."/>
            <person name="Zhao S."/>
            <person name="Wan X."/>
        </authorList>
    </citation>
    <scope>NUCLEOTIDE SEQUENCE [LARGE SCALE GENOMIC DNA]</scope>
    <source>
        <strain evidence="2">cv. Shuchazao</strain>
        <tissue evidence="1">Leaf</tissue>
    </source>
</reference>
<dbReference type="EMBL" id="SDRB02007596">
    <property type="protein sequence ID" value="THG10912.1"/>
    <property type="molecule type" value="Genomic_DNA"/>
</dbReference>
<sequence length="195" mass="21988">MRAETGVFKPVNPFFNSLIRSGILDIHNFQVTHVHCPPPPWLDGENVFTNLSCLRKPSWLPPYSFGVGIRDPVKLWRHCWCSVEKLEMAYPNVAWVAIDRDAFIYAVGSAYNNGIHLLDFFPNPSSACHVDYDEDTQRDPRENSRHKQNRFVPLSEGVTACATHPLNGTIVAGTKQSSLLVVSQKHWSVEAETTV</sequence>